<reference evidence="1" key="1">
    <citation type="journal article" date="2023" name="G3 (Bethesda)">
        <title>Whole genome assembly and annotation of the endangered Caribbean coral Acropora cervicornis.</title>
        <authorList>
            <person name="Selwyn J.D."/>
            <person name="Vollmer S.V."/>
        </authorList>
    </citation>
    <scope>NUCLEOTIDE SEQUENCE</scope>
    <source>
        <strain evidence="1">K2</strain>
    </source>
</reference>
<dbReference type="EMBL" id="JARQWQ010000001">
    <property type="protein sequence ID" value="KAK2574186.1"/>
    <property type="molecule type" value="Genomic_DNA"/>
</dbReference>
<protein>
    <submittedName>
        <fullName evidence="1">Uncharacterized protein</fullName>
    </submittedName>
</protein>
<dbReference type="AlphaFoldDB" id="A0AAD9VH14"/>
<evidence type="ECO:0000313" key="1">
    <source>
        <dbReference type="EMBL" id="KAK2574186.1"/>
    </source>
</evidence>
<organism evidence="1 2">
    <name type="scientific">Acropora cervicornis</name>
    <name type="common">Staghorn coral</name>
    <dbReference type="NCBI Taxonomy" id="6130"/>
    <lineage>
        <taxon>Eukaryota</taxon>
        <taxon>Metazoa</taxon>
        <taxon>Cnidaria</taxon>
        <taxon>Anthozoa</taxon>
        <taxon>Hexacorallia</taxon>
        <taxon>Scleractinia</taxon>
        <taxon>Astrocoeniina</taxon>
        <taxon>Acroporidae</taxon>
        <taxon>Acropora</taxon>
    </lineage>
</organism>
<keyword evidence="2" id="KW-1185">Reference proteome</keyword>
<sequence>MTVSTKIFKLVQEIVLLNNQAAQIEPVLELTQTPREEKTMALRTTAELNNGLRVRQCENLVETCKGKFPHDKPKDIFC</sequence>
<name>A0AAD9VH14_ACRCE</name>
<accession>A0AAD9VH14</accession>
<dbReference type="Proteomes" id="UP001249851">
    <property type="component" value="Unassembled WGS sequence"/>
</dbReference>
<proteinExistence type="predicted"/>
<comment type="caution">
    <text evidence="1">The sequence shown here is derived from an EMBL/GenBank/DDBJ whole genome shotgun (WGS) entry which is preliminary data.</text>
</comment>
<evidence type="ECO:0000313" key="2">
    <source>
        <dbReference type="Proteomes" id="UP001249851"/>
    </source>
</evidence>
<gene>
    <name evidence="1" type="ORF">P5673_000321</name>
</gene>
<reference evidence="1" key="2">
    <citation type="journal article" date="2023" name="Science">
        <title>Genomic signatures of disease resistance in endangered staghorn corals.</title>
        <authorList>
            <person name="Vollmer S.V."/>
            <person name="Selwyn J.D."/>
            <person name="Despard B.A."/>
            <person name="Roesel C.L."/>
        </authorList>
    </citation>
    <scope>NUCLEOTIDE SEQUENCE</scope>
    <source>
        <strain evidence="1">K2</strain>
    </source>
</reference>